<dbReference type="InterPro" id="IPR015817">
    <property type="entry name" value="Vitellinogen_open_b-sht_sub1"/>
</dbReference>
<organism evidence="7 8">
    <name type="scientific">Petromyzon marinus</name>
    <name type="common">Sea lamprey</name>
    <dbReference type="NCBI Taxonomy" id="7757"/>
    <lineage>
        <taxon>Eukaryota</taxon>
        <taxon>Metazoa</taxon>
        <taxon>Chordata</taxon>
        <taxon>Craniata</taxon>
        <taxon>Vertebrata</taxon>
        <taxon>Cyclostomata</taxon>
        <taxon>Hyperoartia</taxon>
        <taxon>Petromyzontiformes</taxon>
        <taxon>Petromyzontidae</taxon>
        <taxon>Petromyzon</taxon>
    </lineage>
</organism>
<feature type="compositionally biased region" description="Low complexity" evidence="4">
    <location>
        <begin position="1300"/>
        <end position="1309"/>
    </location>
</feature>
<sequence>MAWGSLLVLLTALTATGAASPPAGSPGTPAGPGLPAAELHGPLSLPACLPACTGPSTQTLRAGTSFSYAFRSEGETLLAAGAAARGEGSGGFRLEGSARVHVLSRCHLVLQLRDTRISSLEGRRAEPLPASDELRAELEANPLHFSLQGGLIPRLCPAVGEEIWALNVKRGLLSAVQNSLPVAHGFLQDAQGSLQEAHGSLPGAHGFLPETENSLPGAHGSLQGAHGSLPVAHGFLPETDDSLPGPHGNVDVVEEDVLGRCSTQYRRDAGGGLLKSKDLRSCKHRGFSSSSLLLTALPHDSSGGPQEVLRGHARCSLSYPPGAPLPNATCEEELLFTPFHQHQQRAQGVRTRSRVAFSFDQHGPTEERPTAGEERVPLVRATTLLMERSPGDDAAERGSKSGAHGALRVLCAPDTDPLQAAAIFPELAFSLRGLSGEELRALWALARLSCRANPLKEALPACGSEACVALMASELGSVSAGVAHGWLRSLAFVPEPTAAMIVAVTPLLKSEAGTATSAAGSRAALLSVSALLHNFCTKAAVGCGGESAVRAAVHAIARRLEPDCSPRGREAREQALLALKALGNAGLAGGATLAPVLARCARARGPGSSLELRLAAVDAFRRIPCEADRGALVELYRDERDEAEVRIAAYLLAMHCPSPDVLLTVRLTQRNESSQQVASFVWSHLTQLLDSTDPAQTALRRLLADAGLPPPGPDADLSRWRYSRYAETTLRSGPAARPQAAAILQRSLVFSPDSFVPRSLSLNLTVNAMGQSLNLLELSGRVENVEPLLERLLGVTKPRGAGRRGQPPTTPWGYSPRGFLPGPGHGATQRRARAAAAGGATGGAQCDAAVDAERTRRLHRQVSGRRSQELACSLALRLLGSEVAFTDCAEWLRNPSLSTSSSSTSSSSSFDVVGAAVRLLKGERVGWSHHALLASERLWLPTSIGLPLGLSLNATSAVDVSLQGAVGPRHGPGLDFNAKINPVALVQVSARVGLVGRLGSAGLEWEGAARSALLAHVGVRIRDGRSVRLHLDTPEHSVDVFTLSSKLYAVRGAERLPMKRLARRSAPTTPHCSSNALSQQLGWQLCSELSLPLPGLGSAAFPLPGPALASLSLQKTDPGLRQYVLEATYDVERQGDLPCPKKALLHVGVATPGSRVNRDLAATVELRCQEMSARAEIVHPHGSLRVRGDVDDFEKKKRAVLQLTVDDKDEYFVKGLWEERPSGAERRFRALVEAKVSPSGPPVLASANGTFEPGRAVTLHSAVQNLLSDTATLAGERREPAEGRRGAAGPAGRRGRPLRGGDPAAGAASGRREGLGLRAGARPQLGDGAEPEVRRARGGGGAAARVRHEPGAPPGSATRAGGDAPARLLPVPGARSQAERGPRPQGASARSRLQVSYGTEWQLKSNKKRLLLEQDFSDKSDGGSIKYLVKWKAELPAHKVDAEAALSHVHSLRGSYSRNTSVRASNNARQLLAAQLLWKDASSPQLWAWDGSVAVDSPWLRARVEHELRQPERRSFVTRSTLATDGAGRSARSARAPPGPQHVLEATLKNAEQLKELLVQLSGPEGTVLKVLSSSRVRPQRSFTSHNELQWPYTGPLAADLLLEEKKGGKRGRLHLQYPGGDANVTGSWDEEKPVQNVTLGCAWRDRGGAARAVQLAASLERGEERGRVSLHVRRCSLAALAPHDCLSVATLWGRGVGVGWVIIVVFVPGTRSAPRETCCCRRRCRPSGEPGAPRGGRARRYAAEVAATLDKRDTVLARASVGTELDSPEACVSLKQPYDLRLLPKAAELCLKGQRDGPYKYSGSGKLNLGDTGQAKLSGRYQGTFASWRHELELSASHSFKVKVPGAAELKAEVFSVDGKGLDFNYGAAGKLTLDKKDVSKVEVHANGSWTQLAACVQLSHPYGSLPARSLQACVQAKRQGDGVNALALVRSDGKERGWLALDATGRRKQGCGDGSVRAEMRQAFFDALPRATHAHLSASCEPNKMKASGGAGADGSDAAVDLALLLVSGNPSSTLALSAELRHAVRRWRSLPSPAKLQASLTKRNEDHEGSAKLVLDKSWLEVDFKNDNTFGRAATLLQLEGRLRHDAGLALPRAAQLRAKLQAQGAEVAAQACLKTDDKSACLDLALDNKPQRKELSGKLRHSVPSLGRAGVPADGRLLVTLDHPERDRVLSVDVRYDGKRANASTGLRVLHGSVEYRLLASAQHQEKRLAQLGMPASAQAVAFLKMDTGLYRLGLSGNWDKSSVSARLNATGERRGPLRSGQLSADVQHNVELLARAMPRAAKVSCKGELQAGAASGQCVGRVGNAPVQLKCSEKHGGGRLSMLCSGEQQLPLLRDLGAPAKAAAELLARKVDGGASASVLVSFDGRSLNASIDAAAGVAAAVARKGSRRNARAAKEPGYSLRLKLKHDLKVPASFPRSADVTGTARLAGGKLDAKVVSKVDSKRFFLQAKGGGDARAAATTGSLRVRSKHNYEALQRRGVPRNGVLTLAGTVGKGRYEGRGFASLDGRKGAASLAVTLEPDRKEARFKSDHGLQLPWPKKAEVLAQLGAGRPERGGGGGSRGRRQAGGRRCGLLSVLYDDDRARLEGCYDRPEEHSVTAKLAHNVAALSGAGVPSAASLMAEYAAPGGGRHRASIDLTADDCVASGKGELRLGEKIQWDWASTQPCLKARGLPGKLQIKGSVQPTSCNSKGDAHLTLDGKALALEASGKCADGSYEVRGRLSNGIEGLVRAGVPRDAVMEASGSRKGGELAGKVSMRSGTDALTADGKLRARAGTLAADATATHAWRALSDAGAPRRLDIKLQSKHEGCNVDAEAHVTADGQRADGALKAACGGNPRYSLDALLSHSMAALAKQGVPERSRVKAELATSGPQGAGSVEVAVGACHLGAKGTVKIGKSSTWDLSLNNSCKAAKDVGVPGKVELKGSADRAGCPINLKSLLRYDDRRAELDLDTACGSYSLLGKLKHNVPQLKSAGLPDDNKLSLRADWKDSYRGSAELKSGKCNVKVDGELKLEKKSTWTLMADNKCPRLSVTWVQGTRA</sequence>
<feature type="compositionally biased region" description="Basic and acidic residues" evidence="4">
    <location>
        <begin position="1275"/>
        <end position="1285"/>
    </location>
</feature>
<accession>A0AAJ7WSP4</accession>
<evidence type="ECO:0000256" key="5">
    <source>
        <dbReference type="SAM" id="SignalP"/>
    </source>
</evidence>
<feature type="chain" id="PRO_5042561262" evidence="5">
    <location>
        <begin position="19"/>
        <end position="3044"/>
    </location>
</feature>
<feature type="region of interest" description="Disordered" evidence="4">
    <location>
        <begin position="1271"/>
        <end position="1393"/>
    </location>
</feature>
<dbReference type="PANTHER" id="PTHR37860">
    <property type="entry name" value="AGAP008810-PA"/>
    <property type="match status" value="1"/>
</dbReference>
<dbReference type="Gene3D" id="2.30.230.10">
    <property type="entry name" value="Lipovitellin, beta-sheet shell regions, chain A"/>
    <property type="match status" value="1"/>
</dbReference>
<dbReference type="InterPro" id="IPR001747">
    <property type="entry name" value="Vitellogenin_N"/>
</dbReference>
<gene>
    <name evidence="8" type="primary">LOC116941407</name>
</gene>
<dbReference type="Gene3D" id="1.25.10.20">
    <property type="entry name" value="Vitellinogen, superhelical"/>
    <property type="match status" value="1"/>
</dbReference>
<feature type="compositionally biased region" description="Low complexity" evidence="4">
    <location>
        <begin position="1526"/>
        <end position="1536"/>
    </location>
</feature>
<dbReference type="SMART" id="SM01169">
    <property type="entry name" value="DUF1943"/>
    <property type="match status" value="1"/>
</dbReference>
<evidence type="ECO:0000313" key="8">
    <source>
        <dbReference type="RefSeq" id="XP_032808387.1"/>
    </source>
</evidence>
<dbReference type="InterPro" id="IPR048484">
    <property type="entry name" value="LOC400499-like"/>
</dbReference>
<feature type="region of interest" description="Disordered" evidence="4">
    <location>
        <begin position="18"/>
        <end position="37"/>
    </location>
</feature>
<feature type="region of interest" description="Disordered" evidence="4">
    <location>
        <begin position="798"/>
        <end position="817"/>
    </location>
</feature>
<dbReference type="GO" id="GO:0005319">
    <property type="term" value="F:lipid transporter activity"/>
    <property type="evidence" value="ECO:0007669"/>
    <property type="project" value="InterPro"/>
</dbReference>
<dbReference type="Pfam" id="PF21013">
    <property type="entry name" value="LOC400499"/>
    <property type="match status" value="1"/>
</dbReference>
<dbReference type="RefSeq" id="XP_032808387.1">
    <property type="nucleotide sequence ID" value="XM_032952496.1"/>
</dbReference>
<name>A0AAJ7WSP4_PETMA</name>
<dbReference type="InterPro" id="IPR015255">
    <property type="entry name" value="Vitellinogen_open_b-sht"/>
</dbReference>
<dbReference type="SMART" id="SM00638">
    <property type="entry name" value="LPD_N"/>
    <property type="match status" value="1"/>
</dbReference>
<evidence type="ECO:0000256" key="2">
    <source>
        <dbReference type="ARBA" id="ARBA00023180"/>
    </source>
</evidence>
<dbReference type="PANTHER" id="PTHR37860:SF2">
    <property type="entry name" value="VITELLOGENIN DOMAIN-CONTAINING PROTEIN"/>
    <property type="match status" value="1"/>
</dbReference>
<dbReference type="InterPro" id="IPR015819">
    <property type="entry name" value="Lipid_transp_b-sht_shell"/>
</dbReference>
<protein>
    <submittedName>
        <fullName evidence="8">Uncharacterized protein LOC116941407</fullName>
    </submittedName>
</protein>
<dbReference type="PROSITE" id="PS51211">
    <property type="entry name" value="VITELLOGENIN"/>
    <property type="match status" value="1"/>
</dbReference>
<evidence type="ECO:0000259" key="6">
    <source>
        <dbReference type="PROSITE" id="PS51211"/>
    </source>
</evidence>
<evidence type="ECO:0000256" key="1">
    <source>
        <dbReference type="ARBA" id="ARBA00022729"/>
    </source>
</evidence>
<evidence type="ECO:0000256" key="4">
    <source>
        <dbReference type="SAM" id="MobiDB-lite"/>
    </source>
</evidence>
<proteinExistence type="predicted"/>
<evidence type="ECO:0000256" key="3">
    <source>
        <dbReference type="PROSITE-ProRule" id="PRU00557"/>
    </source>
</evidence>
<keyword evidence="2" id="KW-0325">Glycoprotein</keyword>
<dbReference type="KEGG" id="pmrn:116941407"/>
<feature type="domain" description="Vitellogenin" evidence="6">
    <location>
        <begin position="60"/>
        <end position="760"/>
    </location>
</feature>
<dbReference type="Gene3D" id="2.20.50.20">
    <property type="entry name" value="Lipovitellin. Chain A, domain 3"/>
    <property type="match status" value="1"/>
</dbReference>
<evidence type="ECO:0000313" key="7">
    <source>
        <dbReference type="Proteomes" id="UP001318040"/>
    </source>
</evidence>
<feature type="signal peptide" evidence="5">
    <location>
        <begin position="1"/>
        <end position="18"/>
    </location>
</feature>
<keyword evidence="1 5" id="KW-0732">Signal</keyword>
<dbReference type="Proteomes" id="UP001318040">
    <property type="component" value="Chromosome 1"/>
</dbReference>
<dbReference type="InterPro" id="IPR011030">
    <property type="entry name" value="Lipovitellin_superhlx_dom"/>
</dbReference>
<dbReference type="Gene3D" id="2.20.80.10">
    <property type="entry name" value="Lipovitellin-phosvitin complex, chain A, domain 4"/>
    <property type="match status" value="1"/>
</dbReference>
<dbReference type="Pfam" id="PF01347">
    <property type="entry name" value="Vitellogenin_N"/>
    <property type="match status" value="1"/>
</dbReference>
<dbReference type="InterPro" id="IPR015816">
    <property type="entry name" value="Vitellinogen_b-sht_N"/>
</dbReference>
<dbReference type="Pfam" id="PF09172">
    <property type="entry name" value="Vit_open_b-sht"/>
    <property type="match status" value="1"/>
</dbReference>
<comment type="caution">
    <text evidence="3">Lacks conserved residue(s) required for the propagation of feature annotation.</text>
</comment>
<feature type="region of interest" description="Disordered" evidence="4">
    <location>
        <begin position="1520"/>
        <end position="1539"/>
    </location>
</feature>
<keyword evidence="7" id="KW-1185">Reference proteome</keyword>
<dbReference type="SUPFAM" id="SSF56968">
    <property type="entry name" value="Lipovitellin-phosvitin complex, beta-sheet shell regions"/>
    <property type="match status" value="2"/>
</dbReference>
<dbReference type="SUPFAM" id="SSF48431">
    <property type="entry name" value="Lipovitellin-phosvitin complex, superhelical domain"/>
    <property type="match status" value="1"/>
</dbReference>
<reference evidence="8" key="1">
    <citation type="submission" date="2025-08" db="UniProtKB">
        <authorList>
            <consortium name="RefSeq"/>
        </authorList>
    </citation>
    <scope>IDENTIFICATION</scope>
    <source>
        <tissue evidence="8">Sperm</tissue>
    </source>
</reference>